<evidence type="ECO:0000259" key="5">
    <source>
        <dbReference type="Pfam" id="PF01555"/>
    </source>
</evidence>
<dbReference type="GO" id="GO:0005737">
    <property type="term" value="C:cytoplasm"/>
    <property type="evidence" value="ECO:0007669"/>
    <property type="project" value="TreeGrafter"/>
</dbReference>
<keyword evidence="2 7" id="KW-0489">Methyltransferase</keyword>
<evidence type="ECO:0000256" key="3">
    <source>
        <dbReference type="ARBA" id="ARBA00022679"/>
    </source>
</evidence>
<evidence type="ECO:0000313" key="7">
    <source>
        <dbReference type="EMBL" id="AOZ87146.1"/>
    </source>
</evidence>
<dbReference type="GO" id="GO:0008170">
    <property type="term" value="F:N-methyltransferase activity"/>
    <property type="evidence" value="ECO:0007669"/>
    <property type="project" value="InterPro"/>
</dbReference>
<dbReference type="EMBL" id="KP125893">
    <property type="protein sequence ID" value="AKA86894.1"/>
    <property type="molecule type" value="Genomic_DNA"/>
</dbReference>
<evidence type="ECO:0000313" key="6">
    <source>
        <dbReference type="EMBL" id="AKA86894.1"/>
    </source>
</evidence>
<sequence>MNRQRAAGNGIAVMPPAPSDYRSAAMSRFILGNCIDVMRGFPDRAVDLIVTDPPYLVGFKDRQGRQIAGDVTDEWLQPATLEMYRVLKKDALMVSFYGWNRVDRFMAAWKAAGFYAVGQLVFTKNYASNRRNARARRGFVDYCHEGAYVLAKGRPVPPLKPLPDVLPFPYTGNTLHPTQKPVEALQPLIESFSAPGAIVLDPFAGSGSTCVAAYRAGRRYIGIEMLAQYHRAGTERLAAMHRAVNTPAANDEWLPEAA</sequence>
<evidence type="ECO:0000256" key="1">
    <source>
        <dbReference type="ARBA" id="ARBA00006594"/>
    </source>
</evidence>
<gene>
    <name evidence="6" type="primary">yubD</name>
    <name evidence="7" type="ORF">A7K71_128</name>
</gene>
<dbReference type="InterPro" id="IPR002941">
    <property type="entry name" value="DNA_methylase_N4/N6"/>
</dbReference>
<dbReference type="InterPro" id="IPR002052">
    <property type="entry name" value="DNA_methylase_N6_adenine_CS"/>
</dbReference>
<comment type="similarity">
    <text evidence="1 4">Belongs to the N(4)/N(6)-methyltransferase family.</text>
</comment>
<reference evidence="6" key="1">
    <citation type="submission" date="2014-11" db="EMBL/GenBank/DDBJ databases">
        <title>Molecular Dissection of F12 Plasmids Harboring blaKPC-2 From Clinicl Klebsiella pneumonia.</title>
        <authorList>
            <person name="Jiang X."/>
            <person name="Zhang Y."/>
            <person name="Shen P."/>
            <person name="Tang Y."/>
            <person name="Liang W."/>
            <person name="Li G."/>
        </authorList>
    </citation>
    <scope>NUCLEOTIDE SEQUENCE</scope>
    <source>
        <strain evidence="6">HS08204</strain>
        <plasmid evidence="6">pHS08204</plasmid>
    </source>
</reference>
<protein>
    <recommendedName>
        <fullName evidence="4">Methyltransferase</fullName>
        <ecNumber evidence="4">2.1.1.-</ecNumber>
    </recommendedName>
</protein>
<dbReference type="PRINTS" id="PR00508">
    <property type="entry name" value="S21N4MTFRASE"/>
</dbReference>
<accession>A0A0E3MRR1</accession>
<dbReference type="REBASE" id="165452">
    <property type="entry name" value="M.KpnF5ORF128P"/>
</dbReference>
<proteinExistence type="inferred from homology"/>
<dbReference type="NCBIfam" id="NF010253">
    <property type="entry name" value="PRK13699.1"/>
    <property type="match status" value="1"/>
</dbReference>
<evidence type="ECO:0000256" key="4">
    <source>
        <dbReference type="RuleBase" id="RU362026"/>
    </source>
</evidence>
<dbReference type="PANTHER" id="PTHR13370">
    <property type="entry name" value="RNA METHYLASE-RELATED"/>
    <property type="match status" value="1"/>
</dbReference>
<dbReference type="AlphaFoldDB" id="A0A0E3MRR1"/>
<dbReference type="InterPro" id="IPR029063">
    <property type="entry name" value="SAM-dependent_MTases_sf"/>
</dbReference>
<dbReference type="SUPFAM" id="SSF53335">
    <property type="entry name" value="S-adenosyl-L-methionine-dependent methyltransferases"/>
    <property type="match status" value="1"/>
</dbReference>
<keyword evidence="6" id="KW-0614">Plasmid</keyword>
<feature type="domain" description="DNA methylase N-4/N-6" evidence="5">
    <location>
        <begin position="172"/>
        <end position="232"/>
    </location>
</feature>
<dbReference type="GO" id="GO:0032259">
    <property type="term" value="P:methylation"/>
    <property type="evidence" value="ECO:0007669"/>
    <property type="project" value="UniProtKB-KW"/>
</dbReference>
<dbReference type="EMBL" id="CP016403">
    <property type="protein sequence ID" value="AOZ87146.1"/>
    <property type="molecule type" value="Genomic_DNA"/>
</dbReference>
<name>A0A0E3MRR1_KLEPN</name>
<reference evidence="7" key="2">
    <citation type="submission" date="2016-07" db="EMBL/GenBank/DDBJ databases">
        <authorList>
            <person name="Zhai Y."/>
            <person name="He Z."/>
            <person name="Kang Y."/>
            <person name="Yu H."/>
            <person name="Wang J."/>
            <person name="Du P."/>
            <person name="Zhang Z."/>
            <person name="Chen Y."/>
            <person name="Hu S."/>
            <person name="Gao Z."/>
        </authorList>
    </citation>
    <scope>NUCLEOTIDE SEQUENCE [LARGE SCALE GENOMIC DNA]</scope>
    <source>
        <strain evidence="7">F5</strain>
        <plasmid evidence="7">pF5</plasmid>
    </source>
</reference>
<dbReference type="Gene3D" id="3.40.50.150">
    <property type="entry name" value="Vaccinia Virus protein VP39"/>
    <property type="match status" value="1"/>
</dbReference>
<feature type="domain" description="DNA methylase N-4/N-6" evidence="5">
    <location>
        <begin position="46"/>
        <end position="155"/>
    </location>
</feature>
<dbReference type="Pfam" id="PF01555">
    <property type="entry name" value="N6_N4_Mtase"/>
    <property type="match status" value="2"/>
</dbReference>
<dbReference type="EC" id="2.1.1.-" evidence="4"/>
<dbReference type="GO" id="GO:0003677">
    <property type="term" value="F:DNA binding"/>
    <property type="evidence" value="ECO:0007669"/>
    <property type="project" value="InterPro"/>
</dbReference>
<dbReference type="PROSITE" id="PS00092">
    <property type="entry name" value="N6_MTASE"/>
    <property type="match status" value="1"/>
</dbReference>
<dbReference type="InterPro" id="IPR001091">
    <property type="entry name" value="RM_Methyltransferase"/>
</dbReference>
<dbReference type="GO" id="GO:0009007">
    <property type="term" value="F:site-specific DNA-methyltransferase (adenine-specific) activity"/>
    <property type="evidence" value="ECO:0007669"/>
    <property type="project" value="TreeGrafter"/>
</dbReference>
<evidence type="ECO:0000256" key="2">
    <source>
        <dbReference type="ARBA" id="ARBA00022603"/>
    </source>
</evidence>
<dbReference type="PANTHER" id="PTHR13370:SF3">
    <property type="entry name" value="TRNA (GUANINE(10)-N2)-METHYLTRANSFERASE HOMOLOG"/>
    <property type="match status" value="1"/>
</dbReference>
<keyword evidence="3" id="KW-0808">Transferase</keyword>
<geneLocation type="plasmid" evidence="7">
    <name>pF5</name>
</geneLocation>
<geneLocation type="plasmid" evidence="6">
    <name>pHS08204</name>
</geneLocation>
<organism evidence="6">
    <name type="scientific">Klebsiella pneumoniae subsp. pneumoniae</name>
    <dbReference type="NCBI Taxonomy" id="72407"/>
    <lineage>
        <taxon>Bacteria</taxon>
        <taxon>Pseudomonadati</taxon>
        <taxon>Pseudomonadota</taxon>
        <taxon>Gammaproteobacteria</taxon>
        <taxon>Enterobacterales</taxon>
        <taxon>Enterobacteriaceae</taxon>
        <taxon>Klebsiella/Raoultella group</taxon>
        <taxon>Klebsiella</taxon>
        <taxon>Klebsiella pneumoniae complex</taxon>
    </lineage>
</organism>